<evidence type="ECO:0000313" key="2">
    <source>
        <dbReference type="EMBL" id="SEG60659.1"/>
    </source>
</evidence>
<evidence type="ECO:0000313" key="3">
    <source>
        <dbReference type="Proteomes" id="UP000236723"/>
    </source>
</evidence>
<feature type="compositionally biased region" description="Pro residues" evidence="1">
    <location>
        <begin position="197"/>
        <end position="218"/>
    </location>
</feature>
<dbReference type="PRINTS" id="PR01217">
    <property type="entry name" value="PRICHEXTENSN"/>
</dbReference>
<reference evidence="3" key="1">
    <citation type="submission" date="2016-10" db="EMBL/GenBank/DDBJ databases">
        <authorList>
            <person name="Varghese N."/>
            <person name="Submissions S."/>
        </authorList>
    </citation>
    <scope>NUCLEOTIDE SEQUENCE [LARGE SCALE GENOMIC DNA]</scope>
    <source>
        <strain evidence="3">DSM 43163</strain>
    </source>
</reference>
<dbReference type="OrthoDB" id="3483857at2"/>
<proteinExistence type="predicted"/>
<accession>A0A1H6BIU4</accession>
<dbReference type="Proteomes" id="UP000236723">
    <property type="component" value="Unassembled WGS sequence"/>
</dbReference>
<feature type="compositionally biased region" description="Pro residues" evidence="1">
    <location>
        <begin position="135"/>
        <end position="153"/>
    </location>
</feature>
<feature type="region of interest" description="Disordered" evidence="1">
    <location>
        <begin position="91"/>
        <end position="225"/>
    </location>
</feature>
<keyword evidence="3" id="KW-1185">Reference proteome</keyword>
<organism evidence="2 3">
    <name type="scientific">Thermomonospora echinospora</name>
    <dbReference type="NCBI Taxonomy" id="1992"/>
    <lineage>
        <taxon>Bacteria</taxon>
        <taxon>Bacillati</taxon>
        <taxon>Actinomycetota</taxon>
        <taxon>Actinomycetes</taxon>
        <taxon>Streptosporangiales</taxon>
        <taxon>Thermomonosporaceae</taxon>
        <taxon>Thermomonospora</taxon>
    </lineage>
</organism>
<protein>
    <submittedName>
        <fullName evidence="2">Uncharacterized protein</fullName>
    </submittedName>
</protein>
<dbReference type="RefSeq" id="WP_103938986.1">
    <property type="nucleotide sequence ID" value="NZ_FNVO01000007.1"/>
</dbReference>
<dbReference type="AlphaFoldDB" id="A0A1H6BIU4"/>
<sequence length="225" mass="22833">MTTHPHDEHGEILRRALHAEADRVEPAPDGLERIRAGIERRSRRRFAGLAGWAPVRFWPPGGWSRPVLAVGAAVAIVAVGVSAPQTIDRITSAGRHGPADGDERPSGAVSGTGSAGQVGQLPPAAGPGQQTAPLPGQPPTSPVPGAPGAPPCTPVEQPSPGQPSATAGPEGPQLTATPCPEPSGPSASPEPSDEPSSPEPTEPQEPPTDPNTPSPTPEPQQTESP</sequence>
<name>A0A1H6BIU4_9ACTN</name>
<gene>
    <name evidence="2" type="ORF">SAMN04489712_107147</name>
</gene>
<feature type="compositionally biased region" description="Low complexity" evidence="1">
    <location>
        <begin position="115"/>
        <end position="134"/>
    </location>
</feature>
<evidence type="ECO:0000256" key="1">
    <source>
        <dbReference type="SAM" id="MobiDB-lite"/>
    </source>
</evidence>
<dbReference type="EMBL" id="FNVO01000007">
    <property type="protein sequence ID" value="SEG60659.1"/>
    <property type="molecule type" value="Genomic_DNA"/>
</dbReference>